<name>A0A927CFP4_9BACL</name>
<sequence>MASEHVKQQAQKIVESCGKLQNMTTDEAIRNELSKIKQCCQSIESQI</sequence>
<dbReference type="RefSeq" id="WP_190931366.1">
    <property type="nucleotide sequence ID" value="NZ_JACXJA010000046.1"/>
</dbReference>
<organism evidence="1 2">
    <name type="scientific">Paenibacillus oceani</name>
    <dbReference type="NCBI Taxonomy" id="2772510"/>
    <lineage>
        <taxon>Bacteria</taxon>
        <taxon>Bacillati</taxon>
        <taxon>Bacillota</taxon>
        <taxon>Bacilli</taxon>
        <taxon>Bacillales</taxon>
        <taxon>Paenibacillaceae</taxon>
        <taxon>Paenibacillus</taxon>
    </lineage>
</organism>
<proteinExistence type="predicted"/>
<comment type="caution">
    <text evidence="1">The sequence shown here is derived from an EMBL/GenBank/DDBJ whole genome shotgun (WGS) entry which is preliminary data.</text>
</comment>
<protein>
    <submittedName>
        <fullName evidence="1">Uncharacterized protein</fullName>
    </submittedName>
</protein>
<gene>
    <name evidence="1" type="ORF">IDH45_27570</name>
</gene>
<reference evidence="1" key="1">
    <citation type="submission" date="2020-09" db="EMBL/GenBank/DDBJ databases">
        <title>A novel bacterium of genus Paenibacillus, isolated from South China Sea.</title>
        <authorList>
            <person name="Huang H."/>
            <person name="Mo K."/>
            <person name="Hu Y."/>
        </authorList>
    </citation>
    <scope>NUCLEOTIDE SEQUENCE</scope>
    <source>
        <strain evidence="1">IB182363</strain>
    </source>
</reference>
<evidence type="ECO:0000313" key="2">
    <source>
        <dbReference type="Proteomes" id="UP000639396"/>
    </source>
</evidence>
<dbReference type="Proteomes" id="UP000639396">
    <property type="component" value="Unassembled WGS sequence"/>
</dbReference>
<dbReference type="AlphaFoldDB" id="A0A927CFP4"/>
<evidence type="ECO:0000313" key="1">
    <source>
        <dbReference type="EMBL" id="MBD2865747.1"/>
    </source>
</evidence>
<accession>A0A927CFP4</accession>
<dbReference type="EMBL" id="JACXJA010000046">
    <property type="protein sequence ID" value="MBD2865747.1"/>
    <property type="molecule type" value="Genomic_DNA"/>
</dbReference>
<keyword evidence="2" id="KW-1185">Reference proteome</keyword>